<organism evidence="9 10">
    <name type="scientific">Fibroporia radiculosa</name>
    <dbReference type="NCBI Taxonomy" id="599839"/>
    <lineage>
        <taxon>Eukaryota</taxon>
        <taxon>Fungi</taxon>
        <taxon>Dikarya</taxon>
        <taxon>Basidiomycota</taxon>
        <taxon>Agaricomycotina</taxon>
        <taxon>Agaricomycetes</taxon>
        <taxon>Polyporales</taxon>
        <taxon>Fibroporiaceae</taxon>
        <taxon>Fibroporia</taxon>
    </lineage>
</organism>
<dbReference type="InterPro" id="IPR019368">
    <property type="entry name" value="Ribosomal_mS29"/>
</dbReference>
<protein>
    <recommendedName>
        <fullName evidence="7">Small ribosomal subunit protein mS29</fullName>
    </recommendedName>
</protein>
<keyword evidence="4" id="KW-0689">Ribosomal protein</keyword>
<keyword evidence="3" id="KW-0809">Transit peptide</keyword>
<dbReference type="HOGENOM" id="CLU_042567_0_1_1"/>
<feature type="region of interest" description="Disordered" evidence="8">
    <location>
        <begin position="25"/>
        <end position="53"/>
    </location>
</feature>
<evidence type="ECO:0000256" key="1">
    <source>
        <dbReference type="ARBA" id="ARBA00004173"/>
    </source>
</evidence>
<dbReference type="FunCoup" id="J4H2N6">
    <property type="interactions" value="25"/>
</dbReference>
<dbReference type="EMBL" id="HE797050">
    <property type="protein sequence ID" value="CCM01839.1"/>
    <property type="molecule type" value="Genomic_DNA"/>
</dbReference>
<keyword evidence="6" id="KW-0687">Ribonucleoprotein</keyword>
<keyword evidence="5" id="KW-0496">Mitochondrion</keyword>
<keyword evidence="10" id="KW-1185">Reference proteome</keyword>
<dbReference type="PANTHER" id="PTHR12810:SF0">
    <property type="entry name" value="SMALL RIBOSOMAL SUBUNIT PROTEIN MS29"/>
    <property type="match status" value="1"/>
</dbReference>
<evidence type="ECO:0000256" key="4">
    <source>
        <dbReference type="ARBA" id="ARBA00022980"/>
    </source>
</evidence>
<comment type="subcellular location">
    <subcellularLocation>
        <location evidence="1">Mitochondrion</location>
    </subcellularLocation>
</comment>
<dbReference type="GO" id="GO:0003735">
    <property type="term" value="F:structural constituent of ribosome"/>
    <property type="evidence" value="ECO:0007669"/>
    <property type="project" value="TreeGrafter"/>
</dbReference>
<dbReference type="STRING" id="599839.J4H2N6"/>
<evidence type="ECO:0000256" key="2">
    <source>
        <dbReference type="ARBA" id="ARBA00009863"/>
    </source>
</evidence>
<evidence type="ECO:0000256" key="6">
    <source>
        <dbReference type="ARBA" id="ARBA00023274"/>
    </source>
</evidence>
<dbReference type="OrthoDB" id="274828at2759"/>
<dbReference type="AlphaFoldDB" id="J4H2N6"/>
<gene>
    <name evidence="9" type="ORF">FIBRA_03907</name>
</gene>
<evidence type="ECO:0000256" key="7">
    <source>
        <dbReference type="ARBA" id="ARBA00035140"/>
    </source>
</evidence>
<dbReference type="InParanoid" id="J4H2N6"/>
<dbReference type="Pfam" id="PF10236">
    <property type="entry name" value="DAP3"/>
    <property type="match status" value="1"/>
</dbReference>
<dbReference type="Proteomes" id="UP000006352">
    <property type="component" value="Unassembled WGS sequence"/>
</dbReference>
<dbReference type="GeneID" id="24096750"/>
<accession>J4H2N6</accession>
<evidence type="ECO:0000256" key="5">
    <source>
        <dbReference type="ARBA" id="ARBA00023128"/>
    </source>
</evidence>
<dbReference type="InterPro" id="IPR027417">
    <property type="entry name" value="P-loop_NTPase"/>
</dbReference>
<proteinExistence type="inferred from homology"/>
<reference evidence="9 10" key="1">
    <citation type="journal article" date="2012" name="Appl. Environ. Microbiol.">
        <title>Short-read sequencing for genomic analysis of the brown rot fungus Fibroporia radiculosa.</title>
        <authorList>
            <person name="Tang J.D."/>
            <person name="Perkins A.D."/>
            <person name="Sonstegard T.S."/>
            <person name="Schroeder S.G."/>
            <person name="Burgess S.C."/>
            <person name="Diehl S.V."/>
        </authorList>
    </citation>
    <scope>NUCLEOTIDE SEQUENCE [LARGE SCALE GENOMIC DNA]</scope>
    <source>
        <strain evidence="9 10">TFFH 294</strain>
    </source>
</reference>
<evidence type="ECO:0000313" key="10">
    <source>
        <dbReference type="Proteomes" id="UP000006352"/>
    </source>
</evidence>
<dbReference type="SUPFAM" id="SSF52540">
    <property type="entry name" value="P-loop containing nucleoside triphosphate hydrolases"/>
    <property type="match status" value="1"/>
</dbReference>
<evidence type="ECO:0000256" key="8">
    <source>
        <dbReference type="SAM" id="MobiDB-lite"/>
    </source>
</evidence>
<evidence type="ECO:0000313" key="9">
    <source>
        <dbReference type="EMBL" id="CCM01839.1"/>
    </source>
</evidence>
<dbReference type="PANTHER" id="PTHR12810">
    <property type="entry name" value="MITOCHONDRIAL 28S RIBOSOMAL PROTEIN S29"/>
    <property type="match status" value="1"/>
</dbReference>
<dbReference type="GO" id="GO:0005763">
    <property type="term" value="C:mitochondrial small ribosomal subunit"/>
    <property type="evidence" value="ECO:0007669"/>
    <property type="project" value="TreeGrafter"/>
</dbReference>
<comment type="similarity">
    <text evidence="2">Belongs to the mitochondrion-specific ribosomal protein mS29 family.</text>
</comment>
<dbReference type="RefSeq" id="XP_012181122.1">
    <property type="nucleotide sequence ID" value="XM_012325732.1"/>
</dbReference>
<name>J4H2N6_9APHY</name>
<evidence type="ECO:0000256" key="3">
    <source>
        <dbReference type="ARBA" id="ARBA00022946"/>
    </source>
</evidence>
<sequence>MRSSRVLAEQLSTASRCTIPRVRQTRGYAQAKKTPAAKHQSQGFKGNKNKGDDARKKLKVDNVGLFKPLPVNQLTDPVFKSDYRSSLTLPTYSPEALTDAAIGLAMEFPMSENEAIRAYGVPKNLLIEFRVLSKPCSVVRDVTLKAVDTLDAAGMTPSRDTRLIMTGPSGCGKSYLLLQTVEYATHNNWIVLYIPRAIQLVNSSTTYVYDPRTRTYHQPEYSYQLLRRFLSVNSTALQNITSREDLPLGDHTIPAGSPLTELVEAGIHNKDLASVVLSALMSELSQQSTYPVLLAVDDAQALYGYSSYRDPHYRTLMAQHLSIPRLLLEYASGKKSFPRGAFFGAASTAHTSFLMPLEMCEALGLPPSRPTSPYTPRSPDMVSYAQGLRNFPVPAQLSINEAAALFDVWMSDNALHSGEVRQNGELVAAPNDELFMTKYCEASGNARAFVWKGLLSTLGSL</sequence>